<dbReference type="AlphaFoldDB" id="A0A369K7X9"/>
<evidence type="ECO:0000313" key="1">
    <source>
        <dbReference type="EMBL" id="RDB27933.1"/>
    </source>
</evidence>
<comment type="caution">
    <text evidence="1">The sequence shown here is derived from an EMBL/GenBank/DDBJ whole genome shotgun (WGS) entry which is preliminary data.</text>
</comment>
<name>A0A369K7X9_HYPMA</name>
<gene>
    <name evidence="1" type="ORF">Hypma_002168</name>
</gene>
<protein>
    <submittedName>
        <fullName evidence="1">Uncharacterized protein</fullName>
    </submittedName>
</protein>
<dbReference type="Proteomes" id="UP000076154">
    <property type="component" value="Unassembled WGS sequence"/>
</dbReference>
<organism evidence="1 2">
    <name type="scientific">Hypsizygus marmoreus</name>
    <name type="common">White beech mushroom</name>
    <name type="synonym">Agaricus marmoreus</name>
    <dbReference type="NCBI Taxonomy" id="39966"/>
    <lineage>
        <taxon>Eukaryota</taxon>
        <taxon>Fungi</taxon>
        <taxon>Dikarya</taxon>
        <taxon>Basidiomycota</taxon>
        <taxon>Agaricomycotina</taxon>
        <taxon>Agaricomycetes</taxon>
        <taxon>Agaricomycetidae</taxon>
        <taxon>Agaricales</taxon>
        <taxon>Tricholomatineae</taxon>
        <taxon>Lyophyllaceae</taxon>
        <taxon>Hypsizygus</taxon>
    </lineage>
</organism>
<reference evidence="1" key="1">
    <citation type="submission" date="2018-04" db="EMBL/GenBank/DDBJ databases">
        <title>Whole genome sequencing of Hypsizygus marmoreus.</title>
        <authorList>
            <person name="Choi I.-G."/>
            <person name="Min B."/>
            <person name="Kim J.-G."/>
            <person name="Kim S."/>
            <person name="Oh Y.-L."/>
            <person name="Kong W.-S."/>
            <person name="Park H."/>
            <person name="Jeong J."/>
            <person name="Song E.-S."/>
        </authorList>
    </citation>
    <scope>NUCLEOTIDE SEQUENCE [LARGE SCALE GENOMIC DNA]</scope>
    <source>
        <strain evidence="1">51987-8</strain>
    </source>
</reference>
<sequence length="84" mass="9367">MIYVLSLEVRDGYLQNAASSDVGGQVRRSNTEGIGAEDAMFAAVKWMSSYFEGRRGPIQIFTRQRSLSLLASLRIEKEENHTVG</sequence>
<keyword evidence="2" id="KW-1185">Reference proteome</keyword>
<dbReference type="InParanoid" id="A0A369K7X9"/>
<evidence type="ECO:0000313" key="2">
    <source>
        <dbReference type="Proteomes" id="UP000076154"/>
    </source>
</evidence>
<dbReference type="EMBL" id="LUEZ02000013">
    <property type="protein sequence ID" value="RDB27933.1"/>
    <property type="molecule type" value="Genomic_DNA"/>
</dbReference>
<proteinExistence type="predicted"/>
<accession>A0A369K7X9</accession>